<gene>
    <name evidence="1" type="ORF">HII31_12803</name>
</gene>
<dbReference type="OrthoDB" id="3791777at2759"/>
<evidence type="ECO:0000313" key="1">
    <source>
        <dbReference type="EMBL" id="KAF7185930.1"/>
    </source>
</evidence>
<keyword evidence="2" id="KW-1185">Reference proteome</keyword>
<sequence>MRYLWKWAEEKDGTERIANIAGLPVPVLRDPSRYSDYSTAQRLSWATKRTTSRLEDHAYCLLGILDVNMPLMYGERNKAFVRLQQELIRTSVDESILSWSLTGQDLNYIHEAPESDQGTRFTPLLASSPAAFANEADTRPESLLYPRIQVESGLVKLESGPDNMCYALGANTYFVYLRCQHRPADNDPHPSEIDRSAQLAWSIIALRLEACGHFVRLHKGRVDAPFNRSNASFERVDGSRCGAMTFYVHASSDCTMARIDRRSKEEDTNARMAVAPPQRDPMMKKMILKFETALQESRKT</sequence>
<accession>A0A8H6VGE0</accession>
<name>A0A8H6VGE0_9PEZI</name>
<proteinExistence type="predicted"/>
<dbReference type="Proteomes" id="UP000660729">
    <property type="component" value="Unassembled WGS sequence"/>
</dbReference>
<reference evidence="1" key="1">
    <citation type="submission" date="2020-04" db="EMBL/GenBank/DDBJ databases">
        <title>Draft genome resource of the tomato pathogen Pseudocercospora fuligena.</title>
        <authorList>
            <person name="Zaccaron A."/>
        </authorList>
    </citation>
    <scope>NUCLEOTIDE SEQUENCE</scope>
    <source>
        <strain evidence="1">PF001</strain>
    </source>
</reference>
<protein>
    <submittedName>
        <fullName evidence="1">Vegetative incompatibility protein HET-E-1</fullName>
    </submittedName>
</protein>
<evidence type="ECO:0000313" key="2">
    <source>
        <dbReference type="Proteomes" id="UP000660729"/>
    </source>
</evidence>
<dbReference type="PANTHER" id="PTHR10622:SF12">
    <property type="entry name" value="HET DOMAIN-CONTAINING PROTEIN"/>
    <property type="match status" value="1"/>
</dbReference>
<dbReference type="PANTHER" id="PTHR10622">
    <property type="entry name" value="HET DOMAIN-CONTAINING PROTEIN"/>
    <property type="match status" value="1"/>
</dbReference>
<organism evidence="1 2">
    <name type="scientific">Pseudocercospora fuligena</name>
    <dbReference type="NCBI Taxonomy" id="685502"/>
    <lineage>
        <taxon>Eukaryota</taxon>
        <taxon>Fungi</taxon>
        <taxon>Dikarya</taxon>
        <taxon>Ascomycota</taxon>
        <taxon>Pezizomycotina</taxon>
        <taxon>Dothideomycetes</taxon>
        <taxon>Dothideomycetidae</taxon>
        <taxon>Mycosphaerellales</taxon>
        <taxon>Mycosphaerellaceae</taxon>
        <taxon>Pseudocercospora</taxon>
    </lineage>
</organism>
<comment type="caution">
    <text evidence="1">The sequence shown here is derived from an EMBL/GenBank/DDBJ whole genome shotgun (WGS) entry which is preliminary data.</text>
</comment>
<dbReference type="AlphaFoldDB" id="A0A8H6VGE0"/>
<dbReference type="EMBL" id="JABCIY010000306">
    <property type="protein sequence ID" value="KAF7185930.1"/>
    <property type="molecule type" value="Genomic_DNA"/>
</dbReference>